<dbReference type="Proteomes" id="UP000001261">
    <property type="component" value="Unassembled WGS sequence"/>
</dbReference>
<evidence type="ECO:0000313" key="1">
    <source>
        <dbReference type="EMBL" id="KJF61203.1"/>
    </source>
</evidence>
<sequence>MATGDRPLWDSNISDPWDWGKPSPALINIFEERHDLFCPLTPDGRSKKALIPAVRDSYAAGLLVANSRAFSVPARTYEKGEGTRAERLYA</sequence>
<dbReference type="GeneID" id="24163786"/>
<organism evidence="1 2">
    <name type="scientific">Coccidioides immitis (strain RS)</name>
    <name type="common">Valley fever fungus</name>
    <dbReference type="NCBI Taxonomy" id="246410"/>
    <lineage>
        <taxon>Eukaryota</taxon>
        <taxon>Fungi</taxon>
        <taxon>Dikarya</taxon>
        <taxon>Ascomycota</taxon>
        <taxon>Pezizomycotina</taxon>
        <taxon>Eurotiomycetes</taxon>
        <taxon>Eurotiomycetidae</taxon>
        <taxon>Onygenales</taxon>
        <taxon>Onygenaceae</taxon>
        <taxon>Coccidioides</taxon>
    </lineage>
</organism>
<name>A0A0D8JY77_COCIM</name>
<keyword evidence="2" id="KW-1185">Reference proteome</keyword>
<dbReference type="VEuPathDB" id="FungiDB:CIMG_11589"/>
<proteinExistence type="predicted"/>
<dbReference type="AlphaFoldDB" id="A0A0D8JY77"/>
<dbReference type="RefSeq" id="XP_012213934.1">
    <property type="nucleotide sequence ID" value="XM_012358511.1"/>
</dbReference>
<dbReference type="KEGG" id="cim:CIMG_11589"/>
<dbReference type="EMBL" id="GG704914">
    <property type="protein sequence ID" value="KJF61203.1"/>
    <property type="molecule type" value="Genomic_DNA"/>
</dbReference>
<dbReference type="InParanoid" id="A0A0D8JY77"/>
<evidence type="ECO:0000313" key="2">
    <source>
        <dbReference type="Proteomes" id="UP000001261"/>
    </source>
</evidence>
<reference evidence="2" key="2">
    <citation type="journal article" date="2010" name="Genome Res.">
        <title>Population genomic sequencing of Coccidioides fungi reveals recent hybridization and transposon control.</title>
        <authorList>
            <person name="Neafsey D.E."/>
            <person name="Barker B.M."/>
            <person name="Sharpton T.J."/>
            <person name="Stajich J.E."/>
            <person name="Park D.J."/>
            <person name="Whiston E."/>
            <person name="Hung C.-Y."/>
            <person name="McMahan C."/>
            <person name="White J."/>
            <person name="Sykes S."/>
            <person name="Heiman D."/>
            <person name="Young S."/>
            <person name="Zeng Q."/>
            <person name="Abouelleil A."/>
            <person name="Aftuck L."/>
            <person name="Bessette D."/>
            <person name="Brown A."/>
            <person name="FitzGerald M."/>
            <person name="Lui A."/>
            <person name="Macdonald J.P."/>
            <person name="Priest M."/>
            <person name="Orbach M.J."/>
            <person name="Galgiani J.N."/>
            <person name="Kirkland T.N."/>
            <person name="Cole G.T."/>
            <person name="Birren B.W."/>
            <person name="Henn M.R."/>
            <person name="Taylor J.W."/>
            <person name="Rounsley S.D."/>
        </authorList>
    </citation>
    <scope>GENOME REANNOTATION</scope>
    <source>
        <strain evidence="2">RS</strain>
    </source>
</reference>
<accession>A0A0D8JY77</accession>
<reference evidence="2" key="1">
    <citation type="journal article" date="2009" name="Genome Res.">
        <title>Comparative genomic analyses of the human fungal pathogens Coccidioides and their relatives.</title>
        <authorList>
            <person name="Sharpton T.J."/>
            <person name="Stajich J.E."/>
            <person name="Rounsley S.D."/>
            <person name="Gardner M.J."/>
            <person name="Wortman J.R."/>
            <person name="Jordar V.S."/>
            <person name="Maiti R."/>
            <person name="Kodira C.D."/>
            <person name="Neafsey D.E."/>
            <person name="Zeng Q."/>
            <person name="Hung C.-Y."/>
            <person name="McMahan C."/>
            <person name="Muszewska A."/>
            <person name="Grynberg M."/>
            <person name="Mandel M.A."/>
            <person name="Kellner E.M."/>
            <person name="Barker B.M."/>
            <person name="Galgiani J.N."/>
            <person name="Orbach M.J."/>
            <person name="Kirkland T.N."/>
            <person name="Cole G.T."/>
            <person name="Henn M.R."/>
            <person name="Birren B.W."/>
            <person name="Taylor J.W."/>
        </authorList>
    </citation>
    <scope>NUCLEOTIDE SEQUENCE [LARGE SCALE GENOMIC DNA]</scope>
    <source>
        <strain evidence="2">RS</strain>
    </source>
</reference>
<protein>
    <submittedName>
        <fullName evidence="1">Uncharacterized protein</fullName>
    </submittedName>
</protein>
<gene>
    <name evidence="1" type="ORF">CIMG_11589</name>
</gene>
<dbReference type="OrthoDB" id="276151at2759"/>